<dbReference type="SUPFAM" id="SSF47240">
    <property type="entry name" value="Ferritin-like"/>
    <property type="match status" value="1"/>
</dbReference>
<feature type="region of interest" description="Disordered" evidence="1">
    <location>
        <begin position="18"/>
        <end position="58"/>
    </location>
</feature>
<dbReference type="InterPro" id="IPR009078">
    <property type="entry name" value="Ferritin-like_SF"/>
</dbReference>
<organism evidence="2 3">
    <name type="scientific">Plesiocystis pacifica SIR-1</name>
    <dbReference type="NCBI Taxonomy" id="391625"/>
    <lineage>
        <taxon>Bacteria</taxon>
        <taxon>Pseudomonadati</taxon>
        <taxon>Myxococcota</taxon>
        <taxon>Polyangia</taxon>
        <taxon>Nannocystales</taxon>
        <taxon>Nannocystaceae</taxon>
        <taxon>Plesiocystis</taxon>
    </lineage>
</organism>
<gene>
    <name evidence="2" type="ORF">PPSIR1_40495</name>
</gene>
<name>A6FYM9_9BACT</name>
<dbReference type="AlphaFoldDB" id="A6FYM9"/>
<proteinExistence type="predicted"/>
<dbReference type="OrthoDB" id="5502251at2"/>
<keyword evidence="2" id="KW-0449">Lipoprotein</keyword>
<accession>A6FYM9</accession>
<dbReference type="eggNOG" id="COG1633">
    <property type="taxonomic scope" value="Bacteria"/>
</dbReference>
<comment type="caution">
    <text evidence="2">The sequence shown here is derived from an EMBL/GenBank/DDBJ whole genome shotgun (WGS) entry which is preliminary data.</text>
</comment>
<reference evidence="2 3" key="1">
    <citation type="submission" date="2007-06" db="EMBL/GenBank/DDBJ databases">
        <authorList>
            <person name="Shimkets L."/>
            <person name="Ferriera S."/>
            <person name="Johnson J."/>
            <person name="Kravitz S."/>
            <person name="Beeson K."/>
            <person name="Sutton G."/>
            <person name="Rogers Y.-H."/>
            <person name="Friedman R."/>
            <person name="Frazier M."/>
            <person name="Venter J.C."/>
        </authorList>
    </citation>
    <scope>NUCLEOTIDE SEQUENCE [LARGE SCALE GENOMIC DNA]</scope>
    <source>
        <strain evidence="2 3">SIR-1</strain>
    </source>
</reference>
<dbReference type="RefSeq" id="WP_006969578.1">
    <property type="nucleotide sequence ID" value="NZ_ABCS01000004.1"/>
</dbReference>
<dbReference type="EMBL" id="ABCS01000004">
    <property type="protein sequence ID" value="EDM81301.1"/>
    <property type="molecule type" value="Genomic_DNA"/>
</dbReference>
<dbReference type="STRING" id="391625.PPSIR1_40495"/>
<keyword evidence="3" id="KW-1185">Reference proteome</keyword>
<protein>
    <submittedName>
        <fullName evidence="2">Putative lipoprotein</fullName>
    </submittedName>
</protein>
<dbReference type="Proteomes" id="UP000005801">
    <property type="component" value="Unassembled WGS sequence"/>
</dbReference>
<sequence>MSSSSPIADLRTQITAAINEGHRGVARRRAARPRPQAASGPHFGPHSGETGPCLGEGRPFVVDGVPRTAALVTLGSLDGEGDRGEVTQLTRGDRHHLARRWISVAQNEHSSVASFARFTAQLLAVGAPPHLVEASCSAGEDEVRHAHIALELAEELAGLGFEFGPLETHAAYTTEGSLESVVMACITEGCVGETLSALEFSIAASRSTEVGLAERLQSIADDEGRHATLAWSFVAWALEQYPEFHEGVATAFVEAAVEASPAALEVELRDCGHEPDEALMLAWGCLPAKLRVRVRSEGLRELVAPCVEALLSHGQNKASLG</sequence>
<dbReference type="CDD" id="cd00657">
    <property type="entry name" value="Ferritin_like"/>
    <property type="match status" value="1"/>
</dbReference>
<evidence type="ECO:0000313" key="3">
    <source>
        <dbReference type="Proteomes" id="UP000005801"/>
    </source>
</evidence>
<evidence type="ECO:0000256" key="1">
    <source>
        <dbReference type="SAM" id="MobiDB-lite"/>
    </source>
</evidence>
<evidence type="ECO:0000313" key="2">
    <source>
        <dbReference type="EMBL" id="EDM81301.1"/>
    </source>
</evidence>